<evidence type="ECO:0000259" key="2">
    <source>
        <dbReference type="Pfam" id="PF01408"/>
    </source>
</evidence>
<feature type="domain" description="Gfo/Idh/MocA-like oxidoreductase bacterial type C-terminal" evidence="3">
    <location>
        <begin position="226"/>
        <end position="281"/>
    </location>
</feature>
<dbReference type="InterPro" id="IPR036291">
    <property type="entry name" value="NAD(P)-bd_dom_sf"/>
</dbReference>
<dbReference type="SUPFAM" id="SSF55347">
    <property type="entry name" value="Glyceraldehyde-3-phosphate dehydrogenase-like, C-terminal domain"/>
    <property type="match status" value="1"/>
</dbReference>
<dbReference type="PANTHER" id="PTHR43818">
    <property type="entry name" value="BCDNA.GH03377"/>
    <property type="match status" value="1"/>
</dbReference>
<reference evidence="4" key="1">
    <citation type="submission" date="2020-02" db="EMBL/GenBank/DDBJ databases">
        <authorList>
            <person name="Meier V. D."/>
        </authorList>
    </citation>
    <scope>NUCLEOTIDE SEQUENCE</scope>
    <source>
        <strain evidence="4">AVDCRST_MAG63</strain>
    </source>
</reference>
<dbReference type="AlphaFoldDB" id="A0A6J4IKN6"/>
<dbReference type="InterPro" id="IPR050463">
    <property type="entry name" value="Gfo/Idh/MocA_oxidrdct_glycsds"/>
</dbReference>
<dbReference type="Pfam" id="PF19051">
    <property type="entry name" value="GFO_IDH_MocA_C2"/>
    <property type="match status" value="1"/>
</dbReference>
<organism evidence="4">
    <name type="scientific">uncultured Armatimonadetes bacterium</name>
    <dbReference type="NCBI Taxonomy" id="157466"/>
    <lineage>
        <taxon>Bacteria</taxon>
        <taxon>Bacillati</taxon>
        <taxon>Armatimonadota</taxon>
        <taxon>environmental samples</taxon>
    </lineage>
</organism>
<dbReference type="NCBIfam" id="TIGR01409">
    <property type="entry name" value="TAT_signal_seq"/>
    <property type="match status" value="1"/>
</dbReference>
<dbReference type="InterPro" id="IPR043906">
    <property type="entry name" value="Gfo/Idh/MocA_OxRdtase_bact_C"/>
</dbReference>
<feature type="domain" description="Gfo/Idh/MocA-like oxidoreductase N-terminal" evidence="2">
    <location>
        <begin position="67"/>
        <end position="187"/>
    </location>
</feature>
<dbReference type="GO" id="GO:0016491">
    <property type="term" value="F:oxidoreductase activity"/>
    <property type="evidence" value="ECO:0007669"/>
    <property type="project" value="UniProtKB-KW"/>
</dbReference>
<protein>
    <recommendedName>
        <fullName evidence="1">Glycosyl hydrolase family 109 protein</fullName>
    </recommendedName>
</protein>
<accession>A0A6J4IKN6</accession>
<dbReference type="EMBL" id="CADCTO010000277">
    <property type="protein sequence ID" value="CAA9255475.1"/>
    <property type="molecule type" value="Genomic_DNA"/>
</dbReference>
<dbReference type="InterPro" id="IPR019546">
    <property type="entry name" value="TAT_signal_bac_arc"/>
</dbReference>
<evidence type="ECO:0000256" key="1">
    <source>
        <dbReference type="ARBA" id="ARBA00016631"/>
    </source>
</evidence>
<dbReference type="InterPro" id="IPR000683">
    <property type="entry name" value="Gfo/Idh/MocA-like_OxRdtase_N"/>
</dbReference>
<dbReference type="GO" id="GO:0000166">
    <property type="term" value="F:nucleotide binding"/>
    <property type="evidence" value="ECO:0007669"/>
    <property type="project" value="InterPro"/>
</dbReference>
<evidence type="ECO:0000259" key="3">
    <source>
        <dbReference type="Pfam" id="PF19051"/>
    </source>
</evidence>
<gene>
    <name evidence="4" type="ORF">AVDCRST_MAG63-2152</name>
</gene>
<evidence type="ECO:0000313" key="4">
    <source>
        <dbReference type="EMBL" id="CAA9255475.1"/>
    </source>
</evidence>
<dbReference type="SUPFAM" id="SSF51735">
    <property type="entry name" value="NAD(P)-binding Rossmann-fold domains"/>
    <property type="match status" value="1"/>
</dbReference>
<proteinExistence type="predicted"/>
<dbReference type="PROSITE" id="PS51318">
    <property type="entry name" value="TAT"/>
    <property type="match status" value="1"/>
</dbReference>
<dbReference type="Gene3D" id="3.40.50.720">
    <property type="entry name" value="NAD(P)-binding Rossmann-like Domain"/>
    <property type="match status" value="1"/>
</dbReference>
<keyword evidence="4" id="KW-0560">Oxidoreductase</keyword>
<dbReference type="Pfam" id="PF01408">
    <property type="entry name" value="GFO_IDH_MocA"/>
    <property type="match status" value="1"/>
</dbReference>
<dbReference type="InterPro" id="IPR006311">
    <property type="entry name" value="TAT_signal"/>
</dbReference>
<dbReference type="PANTHER" id="PTHR43818:SF5">
    <property type="entry name" value="OXIDOREDUCTASE FAMILY PROTEIN"/>
    <property type="match status" value="1"/>
</dbReference>
<dbReference type="Gene3D" id="3.30.360.10">
    <property type="entry name" value="Dihydrodipicolinate Reductase, domain 2"/>
    <property type="match status" value="1"/>
</dbReference>
<name>A0A6J4IKN6_9BACT</name>
<sequence length="462" mass="50885">MTTTTSDHPDDTGATATDTLSRRDLLGKTAAAGLGLSAASVFNILPVHAQPSSQPAPVLKNSKIVLGLIGCGGMGSANMRTLMGKPEIEVAALCDVDESRMGGDIAEVEKKYGKKPETYKDYRKMLERKDINAVIVGTPDHWHALNQIHASEAGKDSYCEKPISHNIVEAKSMVGAAKRYNSIVQVGTWQRSTREFVSAVEYIRSGKLGKITTVRAWKTDGSRMGQNKPGTAVPATFDYDRWIGPAAFVPYIPNYTHGNWRWFFNYGSGMTGDWGVHMMDIGLLGMSKTWDLVMPTEVSAYGGKLAWPDDDRTAPDTHVAIMKFSNPDFVLHWETGRKPLDGGPDHGTEFIAADGKSVMVWRGGWKVVDADGKELPKEEAPGTNDHWQNWIDCVKTRTQPRSNLLSMAQSTIVCHLANAALLAGETVRWDKNKMDIVGKAGKNTLSYQRPYRKPYKLPIYPI</sequence>